<dbReference type="GO" id="GO:0003677">
    <property type="term" value="F:DNA binding"/>
    <property type="evidence" value="ECO:0007669"/>
    <property type="project" value="UniProtKB-KW"/>
</dbReference>
<feature type="domain" description="GntR C-terminal" evidence="5">
    <location>
        <begin position="21"/>
        <end position="143"/>
    </location>
</feature>
<evidence type="ECO:0000313" key="6">
    <source>
        <dbReference type="EMBL" id="ALG06772.1"/>
    </source>
</evidence>
<dbReference type="SUPFAM" id="SSF48008">
    <property type="entry name" value="GntR ligand-binding domain-like"/>
    <property type="match status" value="1"/>
</dbReference>
<sequence length="333" mass="34626">MLDQLIGDVVTGELDTAVVRSILETRAAMGREVARLAAKRGGPDLARALRSVVGALAAAADNPIEQQRQALEYWDLVVDGADSIVYRLMFNGLRTACEPALAALSTVMAAEVGRVNAYVRLADAVAASDEQEAMAAAEDLLAPWGSGGLGPQNHSGAAPAKVRSTEQGPPAADESAGKPDSVPGLVGPGGGHPSRPAVADRLVRPTRRLGRAALVACAGARGRPLGLAPGGVYLATPVTRGAGGLLHHRFTLTSALRAGAVCFLWHCPASCLGLPLATTLPCGVRTFLDSLSLAAAALPTRPRTGYLTVRDWLPVCCPRGFTRRRQTVTGRER</sequence>
<dbReference type="EMBL" id="CP012752">
    <property type="protein sequence ID" value="ALG06772.1"/>
    <property type="molecule type" value="Genomic_DNA"/>
</dbReference>
<proteinExistence type="predicted"/>
<keyword evidence="7" id="KW-1185">Reference proteome</keyword>
<dbReference type="Proteomes" id="UP000063699">
    <property type="component" value="Chromosome"/>
</dbReference>
<dbReference type="STRING" id="860235.AOZ06_07395"/>
<dbReference type="Pfam" id="PF07729">
    <property type="entry name" value="FCD"/>
    <property type="match status" value="1"/>
</dbReference>
<name>A0A0N9HTX1_9PSEU</name>
<gene>
    <name evidence="6" type="ORF">AOZ06_07395</name>
</gene>
<evidence type="ECO:0000313" key="7">
    <source>
        <dbReference type="Proteomes" id="UP000063699"/>
    </source>
</evidence>
<dbReference type="SMART" id="SM00895">
    <property type="entry name" value="FCD"/>
    <property type="match status" value="1"/>
</dbReference>
<evidence type="ECO:0000256" key="1">
    <source>
        <dbReference type="ARBA" id="ARBA00023015"/>
    </source>
</evidence>
<reference evidence="6 7" key="1">
    <citation type="submission" date="2015-07" db="EMBL/GenBank/DDBJ databases">
        <title>Genome sequencing of Kibdelosporangium phytohabitans.</title>
        <authorList>
            <person name="Qin S."/>
            <person name="Xing K."/>
        </authorList>
    </citation>
    <scope>NUCLEOTIDE SEQUENCE [LARGE SCALE GENOMIC DNA]</scope>
    <source>
        <strain evidence="6 7">KLBMP1111</strain>
    </source>
</reference>
<dbReference type="KEGG" id="kphy:AOZ06_07395"/>
<evidence type="ECO:0000256" key="3">
    <source>
        <dbReference type="ARBA" id="ARBA00023163"/>
    </source>
</evidence>
<keyword evidence="1" id="KW-0805">Transcription regulation</keyword>
<dbReference type="Gene3D" id="1.20.120.530">
    <property type="entry name" value="GntR ligand-binding domain-like"/>
    <property type="match status" value="1"/>
</dbReference>
<dbReference type="AlphaFoldDB" id="A0A0N9HTX1"/>
<organism evidence="6 7">
    <name type="scientific">Kibdelosporangium phytohabitans</name>
    <dbReference type="NCBI Taxonomy" id="860235"/>
    <lineage>
        <taxon>Bacteria</taxon>
        <taxon>Bacillati</taxon>
        <taxon>Actinomycetota</taxon>
        <taxon>Actinomycetes</taxon>
        <taxon>Pseudonocardiales</taxon>
        <taxon>Pseudonocardiaceae</taxon>
        <taxon>Kibdelosporangium</taxon>
    </lineage>
</organism>
<dbReference type="InterPro" id="IPR008920">
    <property type="entry name" value="TF_FadR/GntR_C"/>
</dbReference>
<dbReference type="InterPro" id="IPR011711">
    <property type="entry name" value="GntR_C"/>
</dbReference>
<accession>A0A0N9HTX1</accession>
<evidence type="ECO:0000256" key="4">
    <source>
        <dbReference type="SAM" id="MobiDB-lite"/>
    </source>
</evidence>
<evidence type="ECO:0000256" key="2">
    <source>
        <dbReference type="ARBA" id="ARBA00023125"/>
    </source>
</evidence>
<dbReference type="AntiFam" id="ANF00041">
    <property type="entry name" value="Antisense to RNaseP"/>
</dbReference>
<evidence type="ECO:0000259" key="5">
    <source>
        <dbReference type="SMART" id="SM00895"/>
    </source>
</evidence>
<feature type="region of interest" description="Disordered" evidence="4">
    <location>
        <begin position="145"/>
        <end position="197"/>
    </location>
</feature>
<protein>
    <recommendedName>
        <fullName evidence="5">GntR C-terminal domain-containing protein</fullName>
    </recommendedName>
</protein>
<keyword evidence="3" id="KW-0804">Transcription</keyword>
<keyword evidence="2" id="KW-0238">DNA-binding</keyword>